<dbReference type="KEGG" id="mcb:Mycch_1249"/>
<dbReference type="EMBL" id="CP003053">
    <property type="protein sequence ID" value="AFM16057.1"/>
    <property type="molecule type" value="Genomic_DNA"/>
</dbReference>
<dbReference type="STRING" id="710421.Mycch_1249"/>
<dbReference type="PATRIC" id="fig|710421.3.peg.1258"/>
<dbReference type="Pfam" id="PF08448">
    <property type="entry name" value="PAS_4"/>
    <property type="match status" value="1"/>
</dbReference>
<keyword evidence="3" id="KW-1185">Reference proteome</keyword>
<accession>I4BFK0</accession>
<protein>
    <submittedName>
        <fullName evidence="2">PAS domain-containing protein</fullName>
    </submittedName>
</protein>
<dbReference type="InterPro" id="IPR013656">
    <property type="entry name" value="PAS_4"/>
</dbReference>
<dbReference type="InterPro" id="IPR035965">
    <property type="entry name" value="PAS-like_dom_sf"/>
</dbReference>
<organism evidence="2 3">
    <name type="scientific">Mycolicibacterium chubuense (strain NBB4)</name>
    <name type="common">Mycobacterium chubuense</name>
    <dbReference type="NCBI Taxonomy" id="710421"/>
    <lineage>
        <taxon>Bacteria</taxon>
        <taxon>Bacillati</taxon>
        <taxon>Actinomycetota</taxon>
        <taxon>Actinomycetes</taxon>
        <taxon>Mycobacteriales</taxon>
        <taxon>Mycobacteriaceae</taxon>
        <taxon>Mycolicibacterium</taxon>
    </lineage>
</organism>
<evidence type="ECO:0000313" key="2">
    <source>
        <dbReference type="EMBL" id="AFM16057.1"/>
    </source>
</evidence>
<dbReference type="Gene3D" id="3.30.450.20">
    <property type="entry name" value="PAS domain"/>
    <property type="match status" value="1"/>
</dbReference>
<dbReference type="eggNOG" id="COG2203">
    <property type="taxonomic scope" value="Bacteria"/>
</dbReference>
<proteinExistence type="predicted"/>
<dbReference type="Proteomes" id="UP000006057">
    <property type="component" value="Chromosome"/>
</dbReference>
<evidence type="ECO:0000313" key="3">
    <source>
        <dbReference type="Proteomes" id="UP000006057"/>
    </source>
</evidence>
<dbReference type="HOGENOM" id="CLU_097899_0_0_11"/>
<name>I4BFK0_MYCCN</name>
<sequence>MLSDTQVSGIEKSNWFQRRWAPYLLIDRDLRIRAVNAAFEQASQQPRESLVGEMLFEAFPHNPADPDDGAARLTTSLDWVLRRGRRHCMGVQRYDIPDTTRPGAFVDKVWTPVNWPIAERGKTVGVLHHTQDVTPVLSPDGPQRSAPALADLREQAEDMHRRLTQHSFDEILAVLVQSYRVVMEKLGRPDAEQAQTLARIQLDVRPAAPGP</sequence>
<dbReference type="AlphaFoldDB" id="I4BFK0"/>
<feature type="domain" description="PAS fold-4" evidence="1">
    <location>
        <begin position="24"/>
        <end position="134"/>
    </location>
</feature>
<reference evidence="2 3" key="1">
    <citation type="submission" date="2012-06" db="EMBL/GenBank/DDBJ databases">
        <title>Complete sequence of chromosome of Mycobacterium chubuense NBB4.</title>
        <authorList>
            <consortium name="US DOE Joint Genome Institute"/>
            <person name="Lucas S."/>
            <person name="Han J."/>
            <person name="Lapidus A."/>
            <person name="Cheng J.-F."/>
            <person name="Goodwin L."/>
            <person name="Pitluck S."/>
            <person name="Peters L."/>
            <person name="Mikhailova N."/>
            <person name="Teshima H."/>
            <person name="Detter J.C."/>
            <person name="Han C."/>
            <person name="Tapia R."/>
            <person name="Land M."/>
            <person name="Hauser L."/>
            <person name="Kyrpides N."/>
            <person name="Ivanova N."/>
            <person name="Pagani I."/>
            <person name="Mattes T."/>
            <person name="Holmes A."/>
            <person name="Rutledge P."/>
            <person name="Paulsen I."/>
            <person name="Coleman N."/>
            <person name="Woyke T."/>
        </authorList>
    </citation>
    <scope>NUCLEOTIDE SEQUENCE [LARGE SCALE GENOMIC DNA]</scope>
    <source>
        <strain evidence="2 3">NBB4</strain>
    </source>
</reference>
<dbReference type="OrthoDB" id="9808408at2"/>
<dbReference type="RefSeq" id="WP_014814540.1">
    <property type="nucleotide sequence ID" value="NC_018027.1"/>
</dbReference>
<gene>
    <name evidence="2" type="ordered locus">Mycch_1249</name>
</gene>
<evidence type="ECO:0000259" key="1">
    <source>
        <dbReference type="Pfam" id="PF08448"/>
    </source>
</evidence>
<dbReference type="SUPFAM" id="SSF55785">
    <property type="entry name" value="PYP-like sensor domain (PAS domain)"/>
    <property type="match status" value="1"/>
</dbReference>